<feature type="binding site" evidence="13">
    <location>
        <begin position="129"/>
        <end position="137"/>
    </location>
    <ligand>
        <name>ATP</name>
        <dbReference type="ChEBI" id="CHEBI:30616"/>
    </ligand>
</feature>
<dbReference type="NCBIfam" id="TIGR01982">
    <property type="entry name" value="UbiB"/>
    <property type="match status" value="1"/>
</dbReference>
<dbReference type="Pfam" id="PF03109">
    <property type="entry name" value="ABC1"/>
    <property type="match status" value="1"/>
</dbReference>
<evidence type="ECO:0000256" key="2">
    <source>
        <dbReference type="ARBA" id="ARBA00009670"/>
    </source>
</evidence>
<dbReference type="Proteomes" id="UP000243426">
    <property type="component" value="Chromosome I"/>
</dbReference>
<keyword evidence="8 13" id="KW-0547">Nucleotide-binding</keyword>
<dbReference type="PANTHER" id="PTHR10566">
    <property type="entry name" value="CHAPERONE-ACTIVITY OF BC1 COMPLEX CABC1 -RELATED"/>
    <property type="match status" value="1"/>
</dbReference>
<dbReference type="InterPro" id="IPR004147">
    <property type="entry name" value="ABC1_dom"/>
</dbReference>
<dbReference type="GO" id="GO:0004672">
    <property type="term" value="F:protein kinase activity"/>
    <property type="evidence" value="ECO:0007669"/>
    <property type="project" value="UniProtKB-UniRule"/>
</dbReference>
<evidence type="ECO:0000256" key="11">
    <source>
        <dbReference type="ARBA" id="ARBA00022989"/>
    </source>
</evidence>
<comment type="pathway">
    <text evidence="1 13">Cofactor biosynthesis; ubiquinone biosynthesis [regulation].</text>
</comment>
<dbReference type="GO" id="GO:0010795">
    <property type="term" value="P:regulation of ubiquinone biosynthetic process"/>
    <property type="evidence" value="ECO:0007669"/>
    <property type="project" value="UniProtKB-UniRule"/>
</dbReference>
<feature type="binding site" evidence="13">
    <location>
        <position position="151"/>
    </location>
    <ligand>
        <name>ATP</name>
        <dbReference type="ChEBI" id="CHEBI:30616"/>
    </ligand>
</feature>
<evidence type="ECO:0000256" key="4">
    <source>
        <dbReference type="ARBA" id="ARBA00022519"/>
    </source>
</evidence>
<dbReference type="InterPro" id="IPR045308">
    <property type="entry name" value="UbiB_bact"/>
</dbReference>
<evidence type="ECO:0000256" key="13">
    <source>
        <dbReference type="HAMAP-Rule" id="MF_00414"/>
    </source>
</evidence>
<keyword evidence="7 13" id="KW-0812">Transmembrane</keyword>
<dbReference type="STRING" id="797277.SAMN05216198_3697"/>
<keyword evidence="6 13" id="KW-0831">Ubiquinone biosynthesis</keyword>
<dbReference type="PANTHER" id="PTHR10566:SF113">
    <property type="entry name" value="PROTEIN ACTIVITY OF BC1 COMPLEX KINASE 7, CHLOROPLASTIC"/>
    <property type="match status" value="1"/>
</dbReference>
<evidence type="ECO:0000256" key="10">
    <source>
        <dbReference type="ARBA" id="ARBA00022840"/>
    </source>
</evidence>
<dbReference type="EC" id="2.7.-.-" evidence="13"/>
<evidence type="ECO:0000256" key="12">
    <source>
        <dbReference type="ARBA" id="ARBA00023136"/>
    </source>
</evidence>
<keyword evidence="12 13" id="KW-0472">Membrane</keyword>
<comment type="similarity">
    <text evidence="2">Belongs to the protein kinase superfamily. ADCK protein kinase family.</text>
</comment>
<dbReference type="InterPro" id="IPR050154">
    <property type="entry name" value="UbiB_kinase"/>
</dbReference>
<dbReference type="CDD" id="cd13972">
    <property type="entry name" value="UbiB"/>
    <property type="match status" value="1"/>
</dbReference>
<evidence type="ECO:0000256" key="3">
    <source>
        <dbReference type="ARBA" id="ARBA00022475"/>
    </source>
</evidence>
<dbReference type="EMBL" id="LT629748">
    <property type="protein sequence ID" value="SDT11436.1"/>
    <property type="molecule type" value="Genomic_DNA"/>
</dbReference>
<gene>
    <name evidence="13" type="primary">ubiB</name>
    <name evidence="15" type="ORF">SAMN05216198_3697</name>
</gene>
<dbReference type="HAMAP" id="MF_00414">
    <property type="entry name" value="UbiB"/>
    <property type="match status" value="1"/>
</dbReference>
<organism evidence="15 16">
    <name type="scientific">Halopseudomonas litoralis</name>
    <dbReference type="NCBI Taxonomy" id="797277"/>
    <lineage>
        <taxon>Bacteria</taxon>
        <taxon>Pseudomonadati</taxon>
        <taxon>Pseudomonadota</taxon>
        <taxon>Gammaproteobacteria</taxon>
        <taxon>Pseudomonadales</taxon>
        <taxon>Pseudomonadaceae</taxon>
        <taxon>Halopseudomonas</taxon>
    </lineage>
</organism>
<evidence type="ECO:0000256" key="9">
    <source>
        <dbReference type="ARBA" id="ARBA00022777"/>
    </source>
</evidence>
<feature type="domain" description="ABC1 atypical kinase-like" evidence="14">
    <location>
        <begin position="93"/>
        <end position="341"/>
    </location>
</feature>
<keyword evidence="9 13" id="KW-0418">Kinase</keyword>
<evidence type="ECO:0000259" key="14">
    <source>
        <dbReference type="Pfam" id="PF03109"/>
    </source>
</evidence>
<evidence type="ECO:0000256" key="6">
    <source>
        <dbReference type="ARBA" id="ARBA00022688"/>
    </source>
</evidence>
<dbReference type="RefSeq" id="WP_090275765.1">
    <property type="nucleotide sequence ID" value="NZ_LT629748.1"/>
</dbReference>
<keyword evidence="3 13" id="KW-1003">Cell membrane</keyword>
<dbReference type="InterPro" id="IPR011009">
    <property type="entry name" value="Kinase-like_dom_sf"/>
</dbReference>
<dbReference type="OrthoDB" id="9795390at2"/>
<keyword evidence="11 13" id="KW-1133">Transmembrane helix</keyword>
<evidence type="ECO:0000256" key="5">
    <source>
        <dbReference type="ARBA" id="ARBA00022679"/>
    </source>
</evidence>
<dbReference type="GO" id="GO:0005886">
    <property type="term" value="C:plasma membrane"/>
    <property type="evidence" value="ECO:0007669"/>
    <property type="project" value="UniProtKB-UniRule"/>
</dbReference>
<keyword evidence="5 13" id="KW-0808">Transferase</keyword>
<dbReference type="UniPathway" id="UPA00232"/>
<dbReference type="GO" id="GO:0005524">
    <property type="term" value="F:ATP binding"/>
    <property type="evidence" value="ECO:0007669"/>
    <property type="project" value="UniProtKB-KW"/>
</dbReference>
<comment type="function">
    <text evidence="13">Is probably a protein kinase regulator of UbiI activity which is involved in aerobic coenzyme Q (ubiquinone) biosynthesis.</text>
</comment>
<sequence length="542" mass="62552">MNLTAFLRLFRILLVFTRYRLDQLVQTLPLPWYGRLLLIGPWKLYPAPRDLTRGARLRLALESLGPVFIKFGQILSTRRDLLPDDIAIELAFLQDKVPPFPPELARKRIEEQLGLPIEAVFAEFSDTPLASASVAQVHTALLHDGSDVVVKVVRPGIEETIHQDIQWLYLAARTLERVSREGRRLRPVEVVRDYEQTIFDELDLYREAANASLLRRNFLGSPVLYVPLIHWDWCRHKVLVMERISGIPVTDIDALRAAGIDMKKLAERGVEVFFTQVFRDCFFHADMHPGNIFVSRSHPQEPQYIAIDFGIVGSLTPEDQTYLARNLMAFFKRDYRRVAQLHIDSGWVPPETKVNEFEAAIRSVCEPIFERPLKDISFGQLLLRLFQTARRFNMEVQPQLVLLQKTLLNIEGLGRQLYPELDLWSTGKPYLERWMRERAGPRHQLQNLRQHLERIPPLLETTHRALDNIAQRDHHAPTRRTDAVALRLIGAVLLALGANGLGTDMHLWADAQPMYWLLLAAGGWLVLRRDGENPNRRTYRPK</sequence>
<accession>A0A1H1XRK3</accession>
<evidence type="ECO:0000313" key="15">
    <source>
        <dbReference type="EMBL" id="SDT11436.1"/>
    </source>
</evidence>
<keyword evidence="16" id="KW-1185">Reference proteome</keyword>
<evidence type="ECO:0000256" key="8">
    <source>
        <dbReference type="ARBA" id="ARBA00022741"/>
    </source>
</evidence>
<keyword evidence="10 13" id="KW-0067">ATP-binding</keyword>
<evidence type="ECO:0000256" key="1">
    <source>
        <dbReference type="ARBA" id="ARBA00005020"/>
    </source>
</evidence>
<dbReference type="AlphaFoldDB" id="A0A1H1XRK3"/>
<feature type="active site" description="Proton acceptor" evidence="13">
    <location>
        <position position="286"/>
    </location>
</feature>
<dbReference type="InterPro" id="IPR010232">
    <property type="entry name" value="UbiB"/>
</dbReference>
<dbReference type="GO" id="GO:0006744">
    <property type="term" value="P:ubiquinone biosynthetic process"/>
    <property type="evidence" value="ECO:0007669"/>
    <property type="project" value="UniProtKB-UniPathway"/>
</dbReference>
<dbReference type="NCBIfam" id="NF003404">
    <property type="entry name" value="PRK04750.1"/>
    <property type="match status" value="1"/>
</dbReference>
<proteinExistence type="inferred from homology"/>
<reference evidence="16" key="1">
    <citation type="submission" date="2016-10" db="EMBL/GenBank/DDBJ databases">
        <authorList>
            <person name="Varghese N."/>
            <person name="Submissions S."/>
        </authorList>
    </citation>
    <scope>NUCLEOTIDE SEQUENCE [LARGE SCALE GENOMIC DNA]</scope>
    <source>
        <strain evidence="16">2SM5</strain>
    </source>
</reference>
<protein>
    <recommendedName>
        <fullName evidence="13">Probable protein kinase UbiB</fullName>
        <ecNumber evidence="13">2.7.-.-</ecNumber>
    </recommendedName>
    <alternativeName>
        <fullName evidence="13">Ubiquinone biosynthesis protein UbiB</fullName>
    </alternativeName>
</protein>
<dbReference type="SUPFAM" id="SSF56112">
    <property type="entry name" value="Protein kinase-like (PK-like)"/>
    <property type="match status" value="1"/>
</dbReference>
<name>A0A1H1XRK3_9GAMM</name>
<keyword evidence="4" id="KW-0997">Cell inner membrane</keyword>
<evidence type="ECO:0000313" key="16">
    <source>
        <dbReference type="Proteomes" id="UP000243426"/>
    </source>
</evidence>
<evidence type="ECO:0000256" key="7">
    <source>
        <dbReference type="ARBA" id="ARBA00022692"/>
    </source>
</evidence>
<comment type="similarity">
    <text evidence="13">Belongs to the ABC1 family. UbiB subfamily.</text>
</comment>